<feature type="domain" description="Protein kinase" evidence="11">
    <location>
        <begin position="301"/>
        <end position="584"/>
    </location>
</feature>
<evidence type="ECO:0000256" key="9">
    <source>
        <dbReference type="ARBA" id="ARBA00048679"/>
    </source>
</evidence>
<evidence type="ECO:0000313" key="14">
    <source>
        <dbReference type="Proteomes" id="UP000076532"/>
    </source>
</evidence>
<dbReference type="GO" id="GO:0004674">
    <property type="term" value="F:protein serine/threonine kinase activity"/>
    <property type="evidence" value="ECO:0007669"/>
    <property type="project" value="UniProtKB-KW"/>
</dbReference>
<organism evidence="13 14">
    <name type="scientific">Athelia psychrophila</name>
    <dbReference type="NCBI Taxonomy" id="1759441"/>
    <lineage>
        <taxon>Eukaryota</taxon>
        <taxon>Fungi</taxon>
        <taxon>Dikarya</taxon>
        <taxon>Basidiomycota</taxon>
        <taxon>Agaricomycotina</taxon>
        <taxon>Agaricomycetes</taxon>
        <taxon>Agaricomycetidae</taxon>
        <taxon>Atheliales</taxon>
        <taxon>Atheliaceae</taxon>
        <taxon>Athelia</taxon>
    </lineage>
</organism>
<dbReference type="Pfam" id="PF00069">
    <property type="entry name" value="Pkinase"/>
    <property type="match status" value="1"/>
</dbReference>
<dbReference type="AlphaFoldDB" id="A0A166N519"/>
<dbReference type="SMART" id="SM00220">
    <property type="entry name" value="S_TKc"/>
    <property type="match status" value="1"/>
</dbReference>
<comment type="similarity">
    <text evidence="1">Belongs to the protein kinase superfamily. AGC Ser/Thr protein kinase family.</text>
</comment>
<dbReference type="Proteomes" id="UP000076532">
    <property type="component" value="Unassembled WGS sequence"/>
</dbReference>
<dbReference type="STRING" id="436010.A0A166N519"/>
<feature type="domain" description="AGC-kinase C-terminal" evidence="12">
    <location>
        <begin position="585"/>
        <end position="669"/>
    </location>
</feature>
<keyword evidence="6" id="KW-0418">Kinase</keyword>
<feature type="compositionally biased region" description="Polar residues" evidence="10">
    <location>
        <begin position="1"/>
        <end position="15"/>
    </location>
</feature>
<dbReference type="GO" id="GO:0005524">
    <property type="term" value="F:ATP binding"/>
    <property type="evidence" value="ECO:0007669"/>
    <property type="project" value="UniProtKB-KW"/>
</dbReference>
<evidence type="ECO:0000259" key="12">
    <source>
        <dbReference type="PROSITE" id="PS51285"/>
    </source>
</evidence>
<comment type="catalytic activity">
    <reaction evidence="9">
        <text>L-seryl-[protein] + ATP = O-phospho-L-seryl-[protein] + ADP + H(+)</text>
        <dbReference type="Rhea" id="RHEA:17989"/>
        <dbReference type="Rhea" id="RHEA-COMP:9863"/>
        <dbReference type="Rhea" id="RHEA-COMP:11604"/>
        <dbReference type="ChEBI" id="CHEBI:15378"/>
        <dbReference type="ChEBI" id="CHEBI:29999"/>
        <dbReference type="ChEBI" id="CHEBI:30616"/>
        <dbReference type="ChEBI" id="CHEBI:83421"/>
        <dbReference type="ChEBI" id="CHEBI:456216"/>
        <dbReference type="EC" id="2.7.11.1"/>
    </reaction>
</comment>
<comment type="catalytic activity">
    <reaction evidence="8">
        <text>L-threonyl-[protein] + ATP = O-phospho-L-threonyl-[protein] + ADP + H(+)</text>
        <dbReference type="Rhea" id="RHEA:46608"/>
        <dbReference type="Rhea" id="RHEA-COMP:11060"/>
        <dbReference type="Rhea" id="RHEA-COMP:11605"/>
        <dbReference type="ChEBI" id="CHEBI:15378"/>
        <dbReference type="ChEBI" id="CHEBI:30013"/>
        <dbReference type="ChEBI" id="CHEBI:30616"/>
        <dbReference type="ChEBI" id="CHEBI:61977"/>
        <dbReference type="ChEBI" id="CHEBI:456216"/>
        <dbReference type="EC" id="2.7.11.1"/>
    </reaction>
</comment>
<dbReference type="EC" id="2.7.11.1" evidence="2"/>
<keyword evidence="5" id="KW-0547">Nucleotide-binding</keyword>
<dbReference type="InterPro" id="IPR000719">
    <property type="entry name" value="Prot_kinase_dom"/>
</dbReference>
<evidence type="ECO:0000259" key="11">
    <source>
        <dbReference type="PROSITE" id="PS50011"/>
    </source>
</evidence>
<feature type="compositionally biased region" description="Polar residues" evidence="10">
    <location>
        <begin position="45"/>
        <end position="70"/>
    </location>
</feature>
<keyword evidence="14" id="KW-1185">Reference proteome</keyword>
<protein>
    <recommendedName>
        <fullName evidence="2">non-specific serine/threonine protein kinase</fullName>
        <ecNumber evidence="2">2.7.11.1</ecNumber>
    </recommendedName>
</protein>
<keyword evidence="7" id="KW-0067">ATP-binding</keyword>
<dbReference type="FunFam" id="1.10.510.10:FF:000121">
    <property type="entry name" value="Serine/threonine-protein kinase nrc-2"/>
    <property type="match status" value="1"/>
</dbReference>
<dbReference type="OrthoDB" id="432483at2759"/>
<feature type="region of interest" description="Disordered" evidence="10">
    <location>
        <begin position="1"/>
        <end position="182"/>
    </location>
</feature>
<keyword evidence="3" id="KW-0723">Serine/threonine-protein kinase</keyword>
<feature type="compositionally biased region" description="Pro residues" evidence="10">
    <location>
        <begin position="157"/>
        <end position="171"/>
    </location>
</feature>
<dbReference type="PROSITE" id="PS00108">
    <property type="entry name" value="PROTEIN_KINASE_ST"/>
    <property type="match status" value="1"/>
</dbReference>
<dbReference type="InterPro" id="IPR008271">
    <property type="entry name" value="Ser/Thr_kinase_AS"/>
</dbReference>
<feature type="region of interest" description="Disordered" evidence="10">
    <location>
        <begin position="200"/>
        <end position="270"/>
    </location>
</feature>
<evidence type="ECO:0000256" key="10">
    <source>
        <dbReference type="SAM" id="MobiDB-lite"/>
    </source>
</evidence>
<evidence type="ECO:0000256" key="4">
    <source>
        <dbReference type="ARBA" id="ARBA00022679"/>
    </source>
</evidence>
<dbReference type="InterPro" id="IPR000961">
    <property type="entry name" value="AGC-kinase_C"/>
</dbReference>
<accession>A0A166N519</accession>
<sequence length="669" mass="72463">MQSPTTPQSPGTHSWKSIFLRRPSSSSKRLANNGLTSPALKLDTRSLSSPSTLVDSKSPITPKTSLTPASVLSAVDQRSSYNSSNTQSSDSNAHPFPGPGKQQTLPASRPHSSHQQETASAGLSAGVPKPRIRTKSEKHAQRGALGRSQRGATLPLPAVPAHPGPKSPSTPPSAHRPVSAKGLGALPRFIRRVASAPNAKDLFSPKSKSSTKNGLLAPSEVPPVPVMAPSTSSELGNEHGTGSLETASSSSSRGRSFQPTRVSPGMKVNGATLDSPKAAFRRTYSSNSIKVRSVEVSPSSFLKIKLLGKGDVGRVYLVREKKSSKLYAMKVLSKKEMIERKKIKRALTEQEILATSNHPFIVTLYHSFQSDEYLYFCMEYCMGGEFFRALQTRPGKCLPEDGSRFYAAEVVAALEYLHLMGFIYRDLKPENILLHQSGHIMLSDFDLAKQSTGGRPATIHQSEPNGIPMVDTMSCTRNFRTNSFVGTEEYIAPEVIAAQGHTAAVDWWTLGILIYEMIYATTPFKGKERNDTFANIRSSPVHFKENPKVTAAGKDIVVRLLDKEETKRLGSQSGASEVKQHKWFAKINWGLLRNTKPPIIPSSSNGLDAVNFRHLKESNSLHLEEQITGVAGAGVGGGPGTPGLDDGLEVPEDMFLGFSSVTLHYDGDL</sequence>
<evidence type="ECO:0000256" key="1">
    <source>
        <dbReference type="ARBA" id="ARBA00009903"/>
    </source>
</evidence>
<evidence type="ECO:0000256" key="8">
    <source>
        <dbReference type="ARBA" id="ARBA00047899"/>
    </source>
</evidence>
<keyword evidence="4" id="KW-0808">Transferase</keyword>
<feature type="compositionally biased region" description="Low complexity" evidence="10">
    <location>
        <begin position="79"/>
        <end position="92"/>
    </location>
</feature>
<dbReference type="CDD" id="cd05574">
    <property type="entry name" value="STKc_phototropin_like"/>
    <property type="match status" value="1"/>
</dbReference>
<dbReference type="SUPFAM" id="SSF56112">
    <property type="entry name" value="Protein kinase-like (PK-like)"/>
    <property type="match status" value="1"/>
</dbReference>
<evidence type="ECO:0000256" key="5">
    <source>
        <dbReference type="ARBA" id="ARBA00022741"/>
    </source>
</evidence>
<dbReference type="Gene3D" id="3.30.200.20">
    <property type="entry name" value="Phosphorylase Kinase, domain 1"/>
    <property type="match status" value="1"/>
</dbReference>
<dbReference type="EMBL" id="KV417525">
    <property type="protein sequence ID" value="KZP24648.1"/>
    <property type="molecule type" value="Genomic_DNA"/>
</dbReference>
<evidence type="ECO:0000256" key="6">
    <source>
        <dbReference type="ARBA" id="ARBA00022777"/>
    </source>
</evidence>
<reference evidence="13 14" key="1">
    <citation type="journal article" date="2016" name="Mol. Biol. Evol.">
        <title>Comparative Genomics of Early-Diverging Mushroom-Forming Fungi Provides Insights into the Origins of Lignocellulose Decay Capabilities.</title>
        <authorList>
            <person name="Nagy L.G."/>
            <person name="Riley R."/>
            <person name="Tritt A."/>
            <person name="Adam C."/>
            <person name="Daum C."/>
            <person name="Floudas D."/>
            <person name="Sun H."/>
            <person name="Yadav J.S."/>
            <person name="Pangilinan J."/>
            <person name="Larsson K.H."/>
            <person name="Matsuura K."/>
            <person name="Barry K."/>
            <person name="Labutti K."/>
            <person name="Kuo R."/>
            <person name="Ohm R.A."/>
            <person name="Bhattacharya S.S."/>
            <person name="Shirouzu T."/>
            <person name="Yoshinaga Y."/>
            <person name="Martin F.M."/>
            <person name="Grigoriev I.V."/>
            <person name="Hibbett D.S."/>
        </authorList>
    </citation>
    <scope>NUCLEOTIDE SEQUENCE [LARGE SCALE GENOMIC DNA]</scope>
    <source>
        <strain evidence="13 14">CBS 109695</strain>
    </source>
</reference>
<feature type="compositionally biased region" description="Polar residues" evidence="10">
    <location>
        <begin position="23"/>
        <end position="36"/>
    </location>
</feature>
<dbReference type="PROSITE" id="PS50011">
    <property type="entry name" value="PROTEIN_KINASE_DOM"/>
    <property type="match status" value="1"/>
</dbReference>
<dbReference type="Gene3D" id="1.10.510.10">
    <property type="entry name" value="Transferase(Phosphotransferase) domain 1"/>
    <property type="match status" value="1"/>
</dbReference>
<dbReference type="PANTHER" id="PTHR45637">
    <property type="entry name" value="FLIPPASE KINASE 1-RELATED"/>
    <property type="match status" value="1"/>
</dbReference>
<name>A0A166N519_9AGAM</name>
<evidence type="ECO:0000313" key="13">
    <source>
        <dbReference type="EMBL" id="KZP24648.1"/>
    </source>
</evidence>
<evidence type="ECO:0000256" key="3">
    <source>
        <dbReference type="ARBA" id="ARBA00022527"/>
    </source>
</evidence>
<proteinExistence type="inferred from homology"/>
<dbReference type="InterPro" id="IPR011009">
    <property type="entry name" value="Kinase-like_dom_sf"/>
</dbReference>
<dbReference type="FunFam" id="3.30.200.20:FF:001236">
    <property type="entry name" value="AGC/RSK protein kinase"/>
    <property type="match status" value="1"/>
</dbReference>
<evidence type="ECO:0000256" key="2">
    <source>
        <dbReference type="ARBA" id="ARBA00012513"/>
    </source>
</evidence>
<evidence type="ECO:0000256" key="7">
    <source>
        <dbReference type="ARBA" id="ARBA00022840"/>
    </source>
</evidence>
<dbReference type="PROSITE" id="PS51285">
    <property type="entry name" value="AGC_KINASE_CTER"/>
    <property type="match status" value="1"/>
</dbReference>
<gene>
    <name evidence="13" type="ORF">FIBSPDRAFT_888755</name>
</gene>